<dbReference type="InterPro" id="IPR039808">
    <property type="entry name" value="Cadherin"/>
</dbReference>
<evidence type="ECO:0000256" key="3">
    <source>
        <dbReference type="ARBA" id="ARBA00022837"/>
    </source>
</evidence>
<evidence type="ECO:0000313" key="9">
    <source>
        <dbReference type="WBParaSite" id="ASIM_0002072201-mRNA-1"/>
    </source>
</evidence>
<evidence type="ECO:0000256" key="5">
    <source>
        <dbReference type="PROSITE-ProRule" id="PRU00043"/>
    </source>
</evidence>
<dbReference type="WBParaSite" id="ASIM_0002072201-mRNA-1">
    <property type="protein sequence ID" value="ASIM_0002072201-mRNA-1"/>
    <property type="gene ID" value="ASIM_0002072201"/>
</dbReference>
<dbReference type="Proteomes" id="UP000267096">
    <property type="component" value="Unassembled WGS sequence"/>
</dbReference>
<evidence type="ECO:0000256" key="2">
    <source>
        <dbReference type="ARBA" id="ARBA00022737"/>
    </source>
</evidence>
<dbReference type="GO" id="GO:0045296">
    <property type="term" value="F:cadherin binding"/>
    <property type="evidence" value="ECO:0007669"/>
    <property type="project" value="TreeGrafter"/>
</dbReference>
<proteinExistence type="predicted"/>
<dbReference type="GO" id="GO:0016342">
    <property type="term" value="C:catenin complex"/>
    <property type="evidence" value="ECO:0007669"/>
    <property type="project" value="TreeGrafter"/>
</dbReference>
<organism evidence="9">
    <name type="scientific">Anisakis simplex</name>
    <name type="common">Herring worm</name>
    <dbReference type="NCBI Taxonomy" id="6269"/>
    <lineage>
        <taxon>Eukaryota</taxon>
        <taxon>Metazoa</taxon>
        <taxon>Ecdysozoa</taxon>
        <taxon>Nematoda</taxon>
        <taxon>Chromadorea</taxon>
        <taxon>Rhabditida</taxon>
        <taxon>Spirurina</taxon>
        <taxon>Ascaridomorpha</taxon>
        <taxon>Ascaridoidea</taxon>
        <taxon>Anisakidae</taxon>
        <taxon>Anisakis</taxon>
        <taxon>Anisakis simplex complex</taxon>
    </lineage>
</organism>
<dbReference type="GO" id="GO:0008013">
    <property type="term" value="F:beta-catenin binding"/>
    <property type="evidence" value="ECO:0007669"/>
    <property type="project" value="TreeGrafter"/>
</dbReference>
<protein>
    <submittedName>
        <fullName evidence="9">Cadherin domain-containing protein</fullName>
    </submittedName>
</protein>
<dbReference type="CDD" id="cd11304">
    <property type="entry name" value="Cadherin_repeat"/>
    <property type="match status" value="2"/>
</dbReference>
<dbReference type="EMBL" id="UYRR01038703">
    <property type="protein sequence ID" value="VDK74277.1"/>
    <property type="molecule type" value="Genomic_DNA"/>
</dbReference>
<evidence type="ECO:0000259" key="6">
    <source>
        <dbReference type="PROSITE" id="PS50268"/>
    </source>
</evidence>
<sequence>MAAVPLTSAVPALVRIAIRDVNDEPPQFIKESFNAILTLPTVNGVVVAKVPAYDVDTVGRLRFAIKSNEARSLFRIDEFEGVVRVNMNHSTDFTKKQYNIPLVVSDGVHSDSASLIVTIRNATTNADSFHFLQSEYRVSLRENQSSAIPQPLLTVTAVDPSVDEAVMYRILNPRAEFVIGAGSGVISWTGVMLDREMTPTIKLVVQRDLIVFNLIAGTSEMNGAGLKGHLCPLTNVR</sequence>
<dbReference type="InterPro" id="IPR002126">
    <property type="entry name" value="Cadherin-like_dom"/>
</dbReference>
<dbReference type="PANTHER" id="PTHR24027">
    <property type="entry name" value="CADHERIN-23"/>
    <property type="match status" value="1"/>
</dbReference>
<accession>A0A0M3KIA3</accession>
<dbReference type="AlphaFoldDB" id="A0A0M3KIA3"/>
<keyword evidence="4" id="KW-0472">Membrane</keyword>
<keyword evidence="2" id="KW-0677">Repeat</keyword>
<dbReference type="GO" id="GO:0016477">
    <property type="term" value="P:cell migration"/>
    <property type="evidence" value="ECO:0007669"/>
    <property type="project" value="TreeGrafter"/>
</dbReference>
<comment type="subcellular location">
    <subcellularLocation>
        <location evidence="1">Membrane</location>
    </subcellularLocation>
</comment>
<evidence type="ECO:0000313" key="8">
    <source>
        <dbReference type="Proteomes" id="UP000267096"/>
    </source>
</evidence>
<keyword evidence="8" id="KW-1185">Reference proteome</keyword>
<keyword evidence="3 5" id="KW-0106">Calcium</keyword>
<dbReference type="OrthoDB" id="10029135at2759"/>
<feature type="domain" description="Cadherin" evidence="6">
    <location>
        <begin position="44"/>
        <end position="129"/>
    </location>
</feature>
<dbReference type="SUPFAM" id="SSF49313">
    <property type="entry name" value="Cadherin-like"/>
    <property type="match status" value="2"/>
</dbReference>
<dbReference type="PROSITE" id="PS50268">
    <property type="entry name" value="CADHERIN_2"/>
    <property type="match status" value="1"/>
</dbReference>
<dbReference type="GO" id="GO:0005509">
    <property type="term" value="F:calcium ion binding"/>
    <property type="evidence" value="ECO:0007669"/>
    <property type="project" value="UniProtKB-UniRule"/>
</dbReference>
<evidence type="ECO:0000256" key="4">
    <source>
        <dbReference type="ARBA" id="ARBA00023136"/>
    </source>
</evidence>
<evidence type="ECO:0000256" key="1">
    <source>
        <dbReference type="ARBA" id="ARBA00004370"/>
    </source>
</evidence>
<dbReference type="PANTHER" id="PTHR24027:SF438">
    <property type="entry name" value="CADHERIN 23"/>
    <property type="match status" value="1"/>
</dbReference>
<dbReference type="InterPro" id="IPR015919">
    <property type="entry name" value="Cadherin-like_sf"/>
</dbReference>
<name>A0A0M3KIA3_ANISI</name>
<evidence type="ECO:0000313" key="7">
    <source>
        <dbReference type="EMBL" id="VDK74277.1"/>
    </source>
</evidence>
<reference evidence="9" key="1">
    <citation type="submission" date="2017-02" db="UniProtKB">
        <authorList>
            <consortium name="WormBaseParasite"/>
        </authorList>
    </citation>
    <scope>IDENTIFICATION</scope>
</reference>
<dbReference type="Gene3D" id="2.60.40.60">
    <property type="entry name" value="Cadherins"/>
    <property type="match status" value="2"/>
</dbReference>
<dbReference type="GO" id="GO:0007156">
    <property type="term" value="P:homophilic cell adhesion via plasma membrane adhesion molecules"/>
    <property type="evidence" value="ECO:0007669"/>
    <property type="project" value="InterPro"/>
</dbReference>
<gene>
    <name evidence="7" type="ORF">ASIM_LOCUS20101</name>
</gene>
<reference evidence="7 8" key="2">
    <citation type="submission" date="2018-11" db="EMBL/GenBank/DDBJ databases">
        <authorList>
            <consortium name="Pathogen Informatics"/>
        </authorList>
    </citation>
    <scope>NUCLEOTIDE SEQUENCE [LARGE SCALE GENOMIC DNA]</scope>
</reference>